<dbReference type="RefSeq" id="WP_342200609.1">
    <property type="nucleotide sequence ID" value="NZ_JBCATE010000001.1"/>
</dbReference>
<sequence>MFGKKFTFTRSASPALSFIAEGTKLTGNMEFTGDVLIGGEVQGQILSQANVIVERTGKLHSEVKCREMIIDGYFKGRLICERLVIQGHGIVDGDVACTSMQISEGGQFIGLRIKEDHQTIHAHPLPSPGSANVLLSTSASLVPESQD</sequence>
<reference evidence="2 3" key="1">
    <citation type="submission" date="2024-09" db="EMBL/GenBank/DDBJ databases">
        <authorList>
            <person name="Zhang Y."/>
        </authorList>
    </citation>
    <scope>NUCLEOTIDE SEQUENCE [LARGE SCALE GENOMIC DNA]</scope>
    <source>
        <strain evidence="2 3">ZJ318</strain>
    </source>
</reference>
<gene>
    <name evidence="2" type="ORF">ACE02W_01920</name>
</gene>
<accession>A0ABV4VE58</accession>
<comment type="caution">
    <text evidence="2">The sequence shown here is derived from an EMBL/GenBank/DDBJ whole genome shotgun (WGS) entry which is preliminary data.</text>
</comment>
<dbReference type="EMBL" id="JBHFGU010000001">
    <property type="protein sequence ID" value="MFB2618570.1"/>
    <property type="molecule type" value="Genomic_DNA"/>
</dbReference>
<dbReference type="InterPro" id="IPR007607">
    <property type="entry name" value="BacA/B"/>
</dbReference>
<dbReference type="PANTHER" id="PTHR35024">
    <property type="entry name" value="HYPOTHETICAL CYTOSOLIC PROTEIN"/>
    <property type="match status" value="1"/>
</dbReference>
<comment type="similarity">
    <text evidence="1">Belongs to the bactofilin family.</text>
</comment>
<keyword evidence="3" id="KW-1185">Reference proteome</keyword>
<dbReference type="PANTHER" id="PTHR35024:SF4">
    <property type="entry name" value="POLYMER-FORMING CYTOSKELETAL PROTEIN"/>
    <property type="match status" value="1"/>
</dbReference>
<organism evidence="2 3">
    <name type="scientific">Shewanella mangrovisoli</name>
    <dbReference type="NCBI Taxonomy" id="2864211"/>
    <lineage>
        <taxon>Bacteria</taxon>
        <taxon>Pseudomonadati</taxon>
        <taxon>Pseudomonadota</taxon>
        <taxon>Gammaproteobacteria</taxon>
        <taxon>Alteromonadales</taxon>
        <taxon>Shewanellaceae</taxon>
        <taxon>Shewanella</taxon>
    </lineage>
</organism>
<protein>
    <submittedName>
        <fullName evidence="2">Polymer-forming cytoskeletal protein</fullName>
    </submittedName>
</protein>
<name>A0ABV4VE58_9GAMM</name>
<dbReference type="Proteomes" id="UP001576708">
    <property type="component" value="Unassembled WGS sequence"/>
</dbReference>
<dbReference type="Pfam" id="PF04519">
    <property type="entry name" value="Bactofilin"/>
    <property type="match status" value="1"/>
</dbReference>
<evidence type="ECO:0000313" key="3">
    <source>
        <dbReference type="Proteomes" id="UP001576708"/>
    </source>
</evidence>
<evidence type="ECO:0000313" key="2">
    <source>
        <dbReference type="EMBL" id="MFB2618570.1"/>
    </source>
</evidence>
<evidence type="ECO:0000256" key="1">
    <source>
        <dbReference type="ARBA" id="ARBA00044755"/>
    </source>
</evidence>
<proteinExistence type="inferred from homology"/>